<evidence type="ECO:0000313" key="2">
    <source>
        <dbReference type="EMBL" id="ADN49493.1"/>
    </source>
</evidence>
<dbReference type="KEGG" id="vdi:Vdis_0078"/>
<reference evidence="2 3" key="1">
    <citation type="journal article" date="2010" name="Stand. Genomic Sci.">
        <title>Complete genome sequence of Vulcanisaeta distributa type strain (IC-017).</title>
        <authorList>
            <person name="Mavromatis K."/>
            <person name="Sikorski J."/>
            <person name="Pabst E."/>
            <person name="Teshima H."/>
            <person name="Lapidus A."/>
            <person name="Lucas S."/>
            <person name="Nolan M."/>
            <person name="Glavina Del Rio T."/>
            <person name="Cheng J.F."/>
            <person name="Bruce D."/>
            <person name="Goodwin L."/>
            <person name="Pitluck S."/>
            <person name="Liolios K."/>
            <person name="Ivanova N."/>
            <person name="Mikhailova N."/>
            <person name="Pati A."/>
            <person name="Chen A."/>
            <person name="Palaniappan K."/>
            <person name="Land M."/>
            <person name="Hauser L."/>
            <person name="Chang Y.J."/>
            <person name="Jeffries C.D."/>
            <person name="Rohde M."/>
            <person name="Spring S."/>
            <person name="Goker M."/>
            <person name="Wirth R."/>
            <person name="Woyke T."/>
            <person name="Bristow J."/>
            <person name="Eisen J.A."/>
            <person name="Markowitz V."/>
            <person name="Hugenholtz P."/>
            <person name="Klenk H.P."/>
            <person name="Kyrpides N.C."/>
        </authorList>
    </citation>
    <scope>NUCLEOTIDE SEQUENCE [LARGE SCALE GENOMIC DNA]</scope>
    <source>
        <strain evidence="3">DSM 14429 / JCM 11212 / NBRC 100878 / IC-017</strain>
    </source>
</reference>
<dbReference type="InterPro" id="IPR007408">
    <property type="entry name" value="DUF460"/>
</dbReference>
<evidence type="ECO:0000313" key="3">
    <source>
        <dbReference type="Proteomes" id="UP000006681"/>
    </source>
</evidence>
<reference evidence="3" key="2">
    <citation type="journal article" date="2010" name="Stand. Genomic Sci.">
        <title>Complete genome sequence of Vulcanisaeta distributa type strain (IC-017T).</title>
        <authorList>
            <person name="Mavromatis K."/>
            <person name="Sikorski J."/>
            <person name="Pabst E."/>
            <person name="Teshima H."/>
            <person name="Lapidus A."/>
            <person name="Lucas S."/>
            <person name="Nolan M."/>
            <person name="Glavina Del Rio T."/>
            <person name="Cheng J."/>
            <person name="Bruce D."/>
            <person name="Goodwin L."/>
            <person name="Pitluck S."/>
            <person name="Liolios K."/>
            <person name="Ivanova N."/>
            <person name="Mikhailova N."/>
            <person name="Pati A."/>
            <person name="Chen A."/>
            <person name="Palaniappan K."/>
            <person name="Land M."/>
            <person name="Hauser L."/>
            <person name="Chang Y."/>
            <person name="Jeffries C."/>
            <person name="Rohde M."/>
            <person name="Spring S."/>
            <person name="Goker M."/>
            <person name="Wirth R."/>
            <person name="Woyke T."/>
            <person name="Bristow J."/>
            <person name="Eisen J."/>
            <person name="Markowitz V."/>
            <person name="Hugenholtz P."/>
            <person name="Klenk H."/>
            <person name="Kyrpides N."/>
        </authorList>
    </citation>
    <scope>NUCLEOTIDE SEQUENCE [LARGE SCALE GENOMIC DNA]</scope>
    <source>
        <strain evidence="3">DSM 14429 / JCM 11212 / NBRC 100878 / IC-017</strain>
    </source>
</reference>
<dbReference type="AlphaFoldDB" id="E1QSA0"/>
<dbReference type="eggNOG" id="arCOG04219">
    <property type="taxonomic scope" value="Archaea"/>
</dbReference>
<keyword evidence="1" id="KW-0175">Coiled coil</keyword>
<dbReference type="GeneID" id="9750993"/>
<dbReference type="PANTHER" id="PTHR40707">
    <property type="entry name" value="POSSIBLE NUCLEASE OF RNASE H FOLD, RUVC/YQGF FAMILY"/>
    <property type="match status" value="1"/>
</dbReference>
<accession>E1QSA0</accession>
<organism evidence="2 3">
    <name type="scientific">Vulcanisaeta distributa (strain DSM 14429 / JCM 11212 / NBRC 100878 / IC-017)</name>
    <dbReference type="NCBI Taxonomy" id="572478"/>
    <lineage>
        <taxon>Archaea</taxon>
        <taxon>Thermoproteota</taxon>
        <taxon>Thermoprotei</taxon>
        <taxon>Thermoproteales</taxon>
        <taxon>Thermoproteaceae</taxon>
        <taxon>Vulcanisaeta</taxon>
    </lineage>
</organism>
<keyword evidence="3" id="KW-1185">Reference proteome</keyword>
<evidence type="ECO:0008006" key="4">
    <source>
        <dbReference type="Google" id="ProtNLM"/>
    </source>
</evidence>
<name>E1QSA0_VULDI</name>
<protein>
    <recommendedName>
        <fullName evidence="4">DUF460 domain-containing protein</fullName>
    </recommendedName>
</protein>
<dbReference type="RefSeq" id="WP_013335218.1">
    <property type="nucleotide sequence ID" value="NC_014537.1"/>
</dbReference>
<dbReference type="STRING" id="572478.Vdis_0078"/>
<dbReference type="PANTHER" id="PTHR40707:SF1">
    <property type="entry name" value="DUF460 DOMAIN-CONTAINING PROTEIN"/>
    <property type="match status" value="1"/>
</dbReference>
<dbReference type="Pfam" id="PF04312">
    <property type="entry name" value="DUF460"/>
    <property type="match status" value="1"/>
</dbReference>
<feature type="coiled-coil region" evidence="1">
    <location>
        <begin position="428"/>
        <end position="518"/>
    </location>
</feature>
<dbReference type="Proteomes" id="UP000006681">
    <property type="component" value="Chromosome"/>
</dbReference>
<sequence>MLIEELSSGPIIGIDINGRKFSYAILSNGEIIEKGIIDPQDLIKMVKKVRPKAIAIDNIGELMELSPSIIKRLGRLPFNVYLIQVTKVRPDADEAMELLVNKYFGLNVVKLDPDSTAEYLARLCAMGVGSIVKVYEPETKIVVKAAISTTPGGMSRNRFERNVAHRIRYLAKEIKERLESSGLDYDMFITPESEGLRSVVFIVYADRSVVRSVVKPRKSMDVKVIVESVPTDSIKFVGLTEQEGAESVSTAKDRKLIVGIDPGIVTGVAVLDLNGNVLTLQSGKNLSRRHVLRIVYQYGTPVLIAVDTAKPSDYAKKLAAMVGAVIYYPDRDLSIAEKSEIAIKISREQGIAVKDPHMRDALAAAYKAFIQLKPKLDRVEEEVRRAYARAVDDAKALVIKGASIKQAIDEVSKRIEVQPQQEVRLLTTEKCECECDKLREEYENTIRTLNAEIERLNKLYSETKERLEELINNFDIEVRKDQVVRSLYARIDMLEGDIEKYKLRVKELENNMRNLMSDFLEYLRGNKYVLIRYSEGLDLNLMVQVHNSILIMSIGELMNVGIDKLISIGINSVVLIDVNDKNVLRPIWKRGLRVIPIGMIYNGPLNDVLFIDRSVINNAIESLGKEFLSALDEDQLRKMINEYRRLRSGMLE</sequence>
<evidence type="ECO:0000256" key="1">
    <source>
        <dbReference type="SAM" id="Coils"/>
    </source>
</evidence>
<dbReference type="EMBL" id="CP002100">
    <property type="protein sequence ID" value="ADN49493.1"/>
    <property type="molecule type" value="Genomic_DNA"/>
</dbReference>
<gene>
    <name evidence="2" type="ordered locus">Vdis_0078</name>
</gene>
<dbReference type="HOGENOM" id="CLU_027052_1_0_2"/>
<dbReference type="OrthoDB" id="15228at2157"/>
<proteinExistence type="predicted"/>